<protein>
    <submittedName>
        <fullName evidence="2">Uncharacterized protein</fullName>
    </submittedName>
</protein>
<evidence type="ECO:0000256" key="1">
    <source>
        <dbReference type="SAM" id="Phobius"/>
    </source>
</evidence>
<dbReference type="AlphaFoldDB" id="A0A1H6EIC8"/>
<name>A0A1H6EIC8_9PSEU</name>
<feature type="transmembrane region" description="Helical" evidence="1">
    <location>
        <begin position="122"/>
        <end position="143"/>
    </location>
</feature>
<gene>
    <name evidence="2" type="ORF">SAMN02982929_06528</name>
    <name evidence="3" type="ORF">SAMN05216506_11819</name>
</gene>
<proteinExistence type="predicted"/>
<sequence>MAHLTERSGFCTAEAFGAIAAKLASLAFAGLCAWIIAMMVEDGGVGVVIVGPFIALVLVLAVWIGLFLVNRPVIERLRPANRFHRLRRSPASAAPAGRRRELVTAEPPERVLRFSPRGQADLFWRTGLFLLLGFLSAYLLAYLDHRRSRRALRADRTAAYGYALCDLWVHSEERVSASLTVLRASAERVTELERVAGRSMPEGTPRWFSALFARR</sequence>
<feature type="transmembrane region" description="Helical" evidence="1">
    <location>
        <begin position="44"/>
        <end position="69"/>
    </location>
</feature>
<accession>A0A1H6EIC8</accession>
<reference evidence="2" key="2">
    <citation type="submission" date="2016-10" db="EMBL/GenBank/DDBJ databases">
        <authorList>
            <person name="de Groot N.N."/>
        </authorList>
    </citation>
    <scope>NUCLEOTIDE SEQUENCE [LARGE SCALE GENOMIC DNA]</scope>
    <source>
        <strain evidence="2">ATCC 20501</strain>
    </source>
</reference>
<accession>A0A1I2FG25</accession>
<dbReference type="RefSeq" id="WP_093357985.1">
    <property type="nucleotide sequence ID" value="NZ_FNVB01000012.1"/>
</dbReference>
<evidence type="ECO:0000313" key="2">
    <source>
        <dbReference type="EMBL" id="SEG96706.1"/>
    </source>
</evidence>
<organism evidence="2 5">
    <name type="scientific">Saccharopolyspora kobensis</name>
    <dbReference type="NCBI Taxonomy" id="146035"/>
    <lineage>
        <taxon>Bacteria</taxon>
        <taxon>Bacillati</taxon>
        <taxon>Actinomycetota</taxon>
        <taxon>Actinomycetes</taxon>
        <taxon>Pseudonocardiales</taxon>
        <taxon>Pseudonocardiaceae</taxon>
        <taxon>Saccharopolyspora</taxon>
    </lineage>
</organism>
<dbReference type="Proteomes" id="UP000236729">
    <property type="component" value="Unassembled WGS sequence"/>
</dbReference>
<dbReference type="EMBL" id="FNVB01000012">
    <property type="protein sequence ID" value="SEG96706.1"/>
    <property type="molecule type" value="Genomic_DNA"/>
</dbReference>
<dbReference type="EMBL" id="FOME01000018">
    <property type="protein sequence ID" value="SFF04464.1"/>
    <property type="molecule type" value="Genomic_DNA"/>
</dbReference>
<keyword evidence="1" id="KW-0472">Membrane</keyword>
<keyword evidence="4" id="KW-1185">Reference proteome</keyword>
<evidence type="ECO:0000313" key="4">
    <source>
        <dbReference type="Proteomes" id="UP000199690"/>
    </source>
</evidence>
<evidence type="ECO:0000313" key="3">
    <source>
        <dbReference type="EMBL" id="SFF04464.1"/>
    </source>
</evidence>
<evidence type="ECO:0000313" key="5">
    <source>
        <dbReference type="Proteomes" id="UP000236729"/>
    </source>
</evidence>
<keyword evidence="1" id="KW-1133">Transmembrane helix</keyword>
<reference evidence="4 5" key="1">
    <citation type="submission" date="2016-10" db="EMBL/GenBank/DDBJ databases">
        <authorList>
            <person name="Varghese N."/>
            <person name="Submissions S."/>
        </authorList>
    </citation>
    <scope>NUCLEOTIDE SEQUENCE [LARGE SCALE GENOMIC DNA]</scope>
    <source>
        <strain evidence="5">ATCC 20501</strain>
        <strain evidence="3 4">CGMCC 4.3529</strain>
    </source>
</reference>
<dbReference type="Proteomes" id="UP000199690">
    <property type="component" value="Unassembled WGS sequence"/>
</dbReference>
<feature type="transmembrane region" description="Helical" evidence="1">
    <location>
        <begin position="15"/>
        <end position="37"/>
    </location>
</feature>
<keyword evidence="1" id="KW-0812">Transmembrane</keyword>